<gene>
    <name evidence="1" type="ORF">RHMOL_Rhmol02G0082100</name>
</gene>
<evidence type="ECO:0000313" key="1">
    <source>
        <dbReference type="EMBL" id="KAI8566945.1"/>
    </source>
</evidence>
<dbReference type="Proteomes" id="UP001062846">
    <property type="component" value="Chromosome 2"/>
</dbReference>
<keyword evidence="2" id="KW-1185">Reference proteome</keyword>
<sequence length="174" mass="19817">MAAKEIVCSDLDFSNDSDLDFSDEELDAMNLEELKAFYNKRVQKDNKVVADLEQSLLILTNDTARLEKEHDEKKIEMLRKRKETDKLRAHGAALEELKALSAKKVYSDKEVLAKLKELKLTLRAIWREKNTSEEGRVHPNCSNASTQFHHRGVETLHQWSMHLSGGAAVLEAKG</sequence>
<reference evidence="1" key="1">
    <citation type="submission" date="2022-02" db="EMBL/GenBank/DDBJ databases">
        <title>Plant Genome Project.</title>
        <authorList>
            <person name="Zhang R.-G."/>
        </authorList>
    </citation>
    <scope>NUCLEOTIDE SEQUENCE</scope>
    <source>
        <strain evidence="1">AT1</strain>
    </source>
</reference>
<comment type="caution">
    <text evidence="1">The sequence shown here is derived from an EMBL/GenBank/DDBJ whole genome shotgun (WGS) entry which is preliminary data.</text>
</comment>
<name>A0ACC0PMM3_RHOML</name>
<protein>
    <submittedName>
        <fullName evidence="1">Uncharacterized protein</fullName>
    </submittedName>
</protein>
<organism evidence="1 2">
    <name type="scientific">Rhododendron molle</name>
    <name type="common">Chinese azalea</name>
    <name type="synonym">Azalea mollis</name>
    <dbReference type="NCBI Taxonomy" id="49168"/>
    <lineage>
        <taxon>Eukaryota</taxon>
        <taxon>Viridiplantae</taxon>
        <taxon>Streptophyta</taxon>
        <taxon>Embryophyta</taxon>
        <taxon>Tracheophyta</taxon>
        <taxon>Spermatophyta</taxon>
        <taxon>Magnoliopsida</taxon>
        <taxon>eudicotyledons</taxon>
        <taxon>Gunneridae</taxon>
        <taxon>Pentapetalae</taxon>
        <taxon>asterids</taxon>
        <taxon>Ericales</taxon>
        <taxon>Ericaceae</taxon>
        <taxon>Ericoideae</taxon>
        <taxon>Rhodoreae</taxon>
        <taxon>Rhododendron</taxon>
    </lineage>
</organism>
<dbReference type="EMBL" id="CM046389">
    <property type="protein sequence ID" value="KAI8566945.1"/>
    <property type="molecule type" value="Genomic_DNA"/>
</dbReference>
<evidence type="ECO:0000313" key="2">
    <source>
        <dbReference type="Proteomes" id="UP001062846"/>
    </source>
</evidence>
<accession>A0ACC0PMM3</accession>
<proteinExistence type="predicted"/>